<dbReference type="Proteomes" id="UP001073227">
    <property type="component" value="Unassembled WGS sequence"/>
</dbReference>
<name>A0ABT3ZET0_9HYPH</name>
<dbReference type="InterPro" id="IPR024078">
    <property type="entry name" value="LmbE-like_dom_sf"/>
</dbReference>
<keyword evidence="2" id="KW-1185">Reference proteome</keyword>
<dbReference type="EMBL" id="JAOVZR010000001">
    <property type="protein sequence ID" value="MCY0150166.1"/>
    <property type="molecule type" value="Genomic_DNA"/>
</dbReference>
<dbReference type="InterPro" id="IPR003737">
    <property type="entry name" value="GlcNAc_PI_deacetylase-related"/>
</dbReference>
<sequence>MNILAIGAHPDDIELQCAGTLALYAAQGHKVFMAIATNGNVGSPHLSRDEIGAVRHKEQIASCALIGAELIWMDFDDEWLFNDRPTRTRFIDAIRQADPDVMIIHGRTDYHPDHRVSGQVAEDARIPASVRLVETSLPHINKVPHLFYMDNPVGLEFEPEAYVDISSVIETKRKMLLSHESQDSWIRAVFGEHTSITDMMEKNAASRGSAAGVAYAEGFREVKTFPRTGSFGLLPGIGM</sequence>
<evidence type="ECO:0000313" key="1">
    <source>
        <dbReference type="EMBL" id="MCY0150166.1"/>
    </source>
</evidence>
<dbReference type="SUPFAM" id="SSF102588">
    <property type="entry name" value="LmbE-like"/>
    <property type="match status" value="1"/>
</dbReference>
<dbReference type="PANTHER" id="PTHR12993:SF11">
    <property type="entry name" value="N-ACETYLGLUCOSAMINYL-PHOSPHATIDYLINOSITOL DE-N-ACETYLASE"/>
    <property type="match status" value="1"/>
</dbReference>
<dbReference type="Pfam" id="PF02585">
    <property type="entry name" value="PIG-L"/>
    <property type="match status" value="1"/>
</dbReference>
<reference evidence="1" key="1">
    <citation type="submission" date="2022-10" db="EMBL/GenBank/DDBJ databases">
        <title>Hoeflea sp. G2-23, isolated from marine algae.</title>
        <authorList>
            <person name="Kristyanto S."/>
            <person name="Kim J.M."/>
            <person name="Jeon C.O."/>
        </authorList>
    </citation>
    <scope>NUCLEOTIDE SEQUENCE</scope>
    <source>
        <strain evidence="1">G2-23</strain>
    </source>
</reference>
<comment type="caution">
    <text evidence="1">The sequence shown here is derived from an EMBL/GenBank/DDBJ whole genome shotgun (WGS) entry which is preliminary data.</text>
</comment>
<evidence type="ECO:0000313" key="2">
    <source>
        <dbReference type="Proteomes" id="UP001073227"/>
    </source>
</evidence>
<proteinExistence type="predicted"/>
<accession>A0ABT3ZET0</accession>
<gene>
    <name evidence="1" type="ORF">OEG84_21280</name>
</gene>
<dbReference type="RefSeq" id="WP_267655604.1">
    <property type="nucleotide sequence ID" value="NZ_JAOVZR010000001.1"/>
</dbReference>
<organism evidence="1 2">
    <name type="scientific">Hoeflea algicola</name>
    <dbReference type="NCBI Taxonomy" id="2983763"/>
    <lineage>
        <taxon>Bacteria</taxon>
        <taxon>Pseudomonadati</taxon>
        <taxon>Pseudomonadota</taxon>
        <taxon>Alphaproteobacteria</taxon>
        <taxon>Hyphomicrobiales</taxon>
        <taxon>Rhizobiaceae</taxon>
        <taxon>Hoeflea</taxon>
    </lineage>
</organism>
<dbReference type="PANTHER" id="PTHR12993">
    <property type="entry name" value="N-ACETYLGLUCOSAMINYL-PHOSPHATIDYLINOSITOL DE-N-ACETYLASE-RELATED"/>
    <property type="match status" value="1"/>
</dbReference>
<dbReference type="Gene3D" id="3.40.50.10320">
    <property type="entry name" value="LmbE-like"/>
    <property type="match status" value="1"/>
</dbReference>
<protein>
    <submittedName>
        <fullName evidence="1">PIG-L family deacetylase</fullName>
    </submittedName>
</protein>